<dbReference type="AlphaFoldDB" id="A0A0F9C8N7"/>
<protein>
    <submittedName>
        <fullName evidence="1">Uncharacterized protein</fullName>
    </submittedName>
</protein>
<accession>A0A0F9C8N7</accession>
<dbReference type="EMBL" id="LAZR01037263">
    <property type="protein sequence ID" value="KKL22672.1"/>
    <property type="molecule type" value="Genomic_DNA"/>
</dbReference>
<reference evidence="1" key="1">
    <citation type="journal article" date="2015" name="Nature">
        <title>Complex archaea that bridge the gap between prokaryotes and eukaryotes.</title>
        <authorList>
            <person name="Spang A."/>
            <person name="Saw J.H."/>
            <person name="Jorgensen S.L."/>
            <person name="Zaremba-Niedzwiedzka K."/>
            <person name="Martijn J."/>
            <person name="Lind A.E."/>
            <person name="van Eijk R."/>
            <person name="Schleper C."/>
            <person name="Guy L."/>
            <person name="Ettema T.J."/>
        </authorList>
    </citation>
    <scope>NUCLEOTIDE SEQUENCE</scope>
</reference>
<gene>
    <name evidence="1" type="ORF">LCGC14_2433130</name>
</gene>
<organism evidence="1">
    <name type="scientific">marine sediment metagenome</name>
    <dbReference type="NCBI Taxonomy" id="412755"/>
    <lineage>
        <taxon>unclassified sequences</taxon>
        <taxon>metagenomes</taxon>
        <taxon>ecological metagenomes</taxon>
    </lineage>
</organism>
<comment type="caution">
    <text evidence="1">The sequence shown here is derived from an EMBL/GenBank/DDBJ whole genome shotgun (WGS) entry which is preliminary data.</text>
</comment>
<sequence length="51" mass="5615">FGSTWEWFIDDVSQGTLAIVANQAPYAWATATKAAGGANDPVMAWVHIWYE</sequence>
<evidence type="ECO:0000313" key="1">
    <source>
        <dbReference type="EMBL" id="KKL22672.1"/>
    </source>
</evidence>
<feature type="non-terminal residue" evidence="1">
    <location>
        <position position="1"/>
    </location>
</feature>
<proteinExistence type="predicted"/>
<name>A0A0F9C8N7_9ZZZZ</name>